<keyword evidence="2" id="KW-1185">Reference proteome</keyword>
<reference evidence="1 2" key="1">
    <citation type="submission" date="2020-04" db="EMBL/GenBank/DDBJ databases">
        <authorList>
            <person name="Klaysubun C."/>
            <person name="Duangmal K."/>
            <person name="Lipun K."/>
        </authorList>
    </citation>
    <scope>NUCLEOTIDE SEQUENCE [LARGE SCALE GENOMIC DNA]</scope>
    <source>
        <strain evidence="1 2">K10HN5</strain>
    </source>
</reference>
<sequence>MSARQLLGIYLNDHLDGANAGAELARRLEAEAAGAPDADVLSRMAGEIEEDREVLRKLVDRIGSGPDPAQQMAGWAAEKAHRLAVDEKLTVGADLTLLRESETLSLGVEGKLDLLLVLLEVAPAHPELADVDLGALADRAREQRSRLEAFRRNAARRAFAGHR</sequence>
<organism evidence="1 2">
    <name type="scientific">Pseudonocardia acidicola</name>
    <dbReference type="NCBI Taxonomy" id="2724939"/>
    <lineage>
        <taxon>Bacteria</taxon>
        <taxon>Bacillati</taxon>
        <taxon>Actinomycetota</taxon>
        <taxon>Actinomycetes</taxon>
        <taxon>Pseudonocardiales</taxon>
        <taxon>Pseudonocardiaceae</taxon>
        <taxon>Pseudonocardia</taxon>
    </lineage>
</organism>
<gene>
    <name evidence="1" type="ORF">HF526_28650</name>
</gene>
<dbReference type="Proteomes" id="UP000820669">
    <property type="component" value="Unassembled WGS sequence"/>
</dbReference>
<accession>A0ABX1SLE6</accession>
<dbReference type="EMBL" id="JAAXLA010000078">
    <property type="protein sequence ID" value="NMI01237.1"/>
    <property type="molecule type" value="Genomic_DNA"/>
</dbReference>
<protein>
    <recommendedName>
        <fullName evidence="3">Ferritin-like metal-binding protein YciE</fullName>
    </recommendedName>
</protein>
<evidence type="ECO:0000313" key="1">
    <source>
        <dbReference type="EMBL" id="NMI01237.1"/>
    </source>
</evidence>
<name>A0ABX1SLE6_9PSEU</name>
<comment type="caution">
    <text evidence="1">The sequence shown here is derived from an EMBL/GenBank/DDBJ whole genome shotgun (WGS) entry which is preliminary data.</text>
</comment>
<evidence type="ECO:0000313" key="2">
    <source>
        <dbReference type="Proteomes" id="UP000820669"/>
    </source>
</evidence>
<dbReference type="RefSeq" id="WP_169384699.1">
    <property type="nucleotide sequence ID" value="NZ_JAAXLA010000078.1"/>
</dbReference>
<proteinExistence type="predicted"/>
<evidence type="ECO:0008006" key="3">
    <source>
        <dbReference type="Google" id="ProtNLM"/>
    </source>
</evidence>